<feature type="domain" description="NADPH-dependent FMN reductase-like" evidence="3">
    <location>
        <begin position="1"/>
        <end position="156"/>
    </location>
</feature>
<dbReference type="SUPFAM" id="SSF52218">
    <property type="entry name" value="Flavoproteins"/>
    <property type="match status" value="1"/>
</dbReference>
<dbReference type="AlphaFoldDB" id="A0A9D1ERK3"/>
<gene>
    <name evidence="4" type="ORF">IAB44_05315</name>
</gene>
<name>A0A9D1ERK3_9FIRM</name>
<dbReference type="Pfam" id="PF03358">
    <property type="entry name" value="FMN_red"/>
    <property type="match status" value="1"/>
</dbReference>
<reference evidence="4" key="1">
    <citation type="submission" date="2020-10" db="EMBL/GenBank/DDBJ databases">
        <authorList>
            <person name="Gilroy R."/>
        </authorList>
    </citation>
    <scope>NUCLEOTIDE SEQUENCE</scope>
    <source>
        <strain evidence="4">CHK190-19873</strain>
    </source>
</reference>
<proteinExistence type="predicted"/>
<dbReference type="InterPro" id="IPR005025">
    <property type="entry name" value="FMN_Rdtase-like_dom"/>
</dbReference>
<keyword evidence="2" id="KW-0288">FMN</keyword>
<comment type="caution">
    <text evidence="4">The sequence shown here is derived from an EMBL/GenBank/DDBJ whole genome shotgun (WGS) entry which is preliminary data.</text>
</comment>
<sequence length="213" mass="23564">MKVLLTNGSPHEEGCTYTALCEVSAALNQNGIDTDIFWIGKKPLSGCVACKSCVRNNRCVFSDVVNEFLDIAGDYDGYVFGTPVHWGGACGSMTSFLDRVFYADLQGGGKRFLLKPAAAVISARRAGTTATWDQVNKYFGLMQMPIITSRYWPIVHGACPEDVRKDLEGMQTMRILGANMAFFLQCRELGIKMGIPLPKQEPAVFTNFIRERE</sequence>
<organism evidence="4 5">
    <name type="scientific">Candidatus Limivivens intestinipullorum</name>
    <dbReference type="NCBI Taxonomy" id="2840858"/>
    <lineage>
        <taxon>Bacteria</taxon>
        <taxon>Bacillati</taxon>
        <taxon>Bacillota</taxon>
        <taxon>Clostridia</taxon>
        <taxon>Lachnospirales</taxon>
        <taxon>Lachnospiraceae</taxon>
        <taxon>Lachnospiraceae incertae sedis</taxon>
        <taxon>Candidatus Limivivens</taxon>
    </lineage>
</organism>
<evidence type="ECO:0000313" key="4">
    <source>
        <dbReference type="EMBL" id="HIS30955.1"/>
    </source>
</evidence>
<dbReference type="InterPro" id="IPR051796">
    <property type="entry name" value="ISF_SsuE-like"/>
</dbReference>
<protein>
    <submittedName>
        <fullName evidence="4">Flavodoxin family protein</fullName>
    </submittedName>
</protein>
<evidence type="ECO:0000256" key="1">
    <source>
        <dbReference type="ARBA" id="ARBA00022630"/>
    </source>
</evidence>
<evidence type="ECO:0000313" key="5">
    <source>
        <dbReference type="Proteomes" id="UP000823935"/>
    </source>
</evidence>
<dbReference type="PANTHER" id="PTHR43278:SF4">
    <property type="entry name" value="NAD(P)H-DEPENDENT FMN-CONTAINING OXIDOREDUCTASE YWQN-RELATED"/>
    <property type="match status" value="1"/>
</dbReference>
<dbReference type="InterPro" id="IPR029039">
    <property type="entry name" value="Flavoprotein-like_sf"/>
</dbReference>
<dbReference type="Gene3D" id="3.40.50.360">
    <property type="match status" value="1"/>
</dbReference>
<evidence type="ECO:0000259" key="3">
    <source>
        <dbReference type="Pfam" id="PF03358"/>
    </source>
</evidence>
<dbReference type="PANTHER" id="PTHR43278">
    <property type="entry name" value="NAD(P)H-DEPENDENT FMN-CONTAINING OXIDOREDUCTASE YWQN-RELATED"/>
    <property type="match status" value="1"/>
</dbReference>
<keyword evidence="1" id="KW-0285">Flavoprotein</keyword>
<dbReference type="EMBL" id="DVIQ01000025">
    <property type="protein sequence ID" value="HIS30955.1"/>
    <property type="molecule type" value="Genomic_DNA"/>
</dbReference>
<accession>A0A9D1ERK3</accession>
<dbReference type="GO" id="GO:0016491">
    <property type="term" value="F:oxidoreductase activity"/>
    <property type="evidence" value="ECO:0007669"/>
    <property type="project" value="InterPro"/>
</dbReference>
<dbReference type="Proteomes" id="UP000823935">
    <property type="component" value="Unassembled WGS sequence"/>
</dbReference>
<reference evidence="4" key="2">
    <citation type="journal article" date="2021" name="PeerJ">
        <title>Extensive microbial diversity within the chicken gut microbiome revealed by metagenomics and culture.</title>
        <authorList>
            <person name="Gilroy R."/>
            <person name="Ravi A."/>
            <person name="Getino M."/>
            <person name="Pursley I."/>
            <person name="Horton D.L."/>
            <person name="Alikhan N.F."/>
            <person name="Baker D."/>
            <person name="Gharbi K."/>
            <person name="Hall N."/>
            <person name="Watson M."/>
            <person name="Adriaenssens E.M."/>
            <person name="Foster-Nyarko E."/>
            <person name="Jarju S."/>
            <person name="Secka A."/>
            <person name="Antonio M."/>
            <person name="Oren A."/>
            <person name="Chaudhuri R.R."/>
            <person name="La Ragione R."/>
            <person name="Hildebrand F."/>
            <person name="Pallen M.J."/>
        </authorList>
    </citation>
    <scope>NUCLEOTIDE SEQUENCE</scope>
    <source>
        <strain evidence="4">CHK190-19873</strain>
    </source>
</reference>
<evidence type="ECO:0000256" key="2">
    <source>
        <dbReference type="ARBA" id="ARBA00022643"/>
    </source>
</evidence>